<name>A0ABP6NQB5_9ACTN</name>
<sequence length="89" mass="9893">MDERCIHDLVVQQCVDCAPVPEGLVRFVYITAGGEVFHRSSACKALEEGQEYALSVGMDTHPRRRVALAEATAEGRGACAYCFWDYIPR</sequence>
<keyword evidence="2" id="KW-1185">Reference proteome</keyword>
<protein>
    <submittedName>
        <fullName evidence="1">Uncharacterized protein</fullName>
    </submittedName>
</protein>
<gene>
    <name evidence="1" type="ORF">GCM10010449_81920</name>
</gene>
<accession>A0ABP6NQB5</accession>
<dbReference type="Proteomes" id="UP001501637">
    <property type="component" value="Unassembled WGS sequence"/>
</dbReference>
<evidence type="ECO:0000313" key="1">
    <source>
        <dbReference type="EMBL" id="GAA3151207.1"/>
    </source>
</evidence>
<proteinExistence type="predicted"/>
<organism evidence="1 2">
    <name type="scientific">Streptomyces rectiviolaceus</name>
    <dbReference type="NCBI Taxonomy" id="332591"/>
    <lineage>
        <taxon>Bacteria</taxon>
        <taxon>Bacillati</taxon>
        <taxon>Actinomycetota</taxon>
        <taxon>Actinomycetes</taxon>
        <taxon>Kitasatosporales</taxon>
        <taxon>Streptomycetaceae</taxon>
        <taxon>Streptomyces</taxon>
    </lineage>
</organism>
<reference evidence="2" key="1">
    <citation type="journal article" date="2019" name="Int. J. Syst. Evol. Microbiol.">
        <title>The Global Catalogue of Microorganisms (GCM) 10K type strain sequencing project: providing services to taxonomists for standard genome sequencing and annotation.</title>
        <authorList>
            <consortium name="The Broad Institute Genomics Platform"/>
            <consortium name="The Broad Institute Genome Sequencing Center for Infectious Disease"/>
            <person name="Wu L."/>
            <person name="Ma J."/>
        </authorList>
    </citation>
    <scope>NUCLEOTIDE SEQUENCE [LARGE SCALE GENOMIC DNA]</scope>
    <source>
        <strain evidence="2">JCM 9092</strain>
    </source>
</reference>
<evidence type="ECO:0000313" key="2">
    <source>
        <dbReference type="Proteomes" id="UP001501637"/>
    </source>
</evidence>
<dbReference type="EMBL" id="BAAAUG010000219">
    <property type="protein sequence ID" value="GAA3151207.1"/>
    <property type="molecule type" value="Genomic_DNA"/>
</dbReference>
<comment type="caution">
    <text evidence="1">The sequence shown here is derived from an EMBL/GenBank/DDBJ whole genome shotgun (WGS) entry which is preliminary data.</text>
</comment>